<dbReference type="InterPro" id="IPR013783">
    <property type="entry name" value="Ig-like_fold"/>
</dbReference>
<feature type="non-terminal residue" evidence="3">
    <location>
        <position position="1"/>
    </location>
</feature>
<accession>A0A381V134</accession>
<dbReference type="SUPFAM" id="SSF49265">
    <property type="entry name" value="Fibronectin type III"/>
    <property type="match status" value="1"/>
</dbReference>
<dbReference type="EMBL" id="UINC01007501">
    <property type="protein sequence ID" value="SVA33671.1"/>
    <property type="molecule type" value="Genomic_DNA"/>
</dbReference>
<evidence type="ECO:0000256" key="2">
    <source>
        <dbReference type="SAM" id="Phobius"/>
    </source>
</evidence>
<evidence type="ECO:0008006" key="4">
    <source>
        <dbReference type="Google" id="ProtNLM"/>
    </source>
</evidence>
<name>A0A381V134_9ZZZZ</name>
<feature type="compositionally biased region" description="Polar residues" evidence="1">
    <location>
        <begin position="720"/>
        <end position="730"/>
    </location>
</feature>
<sequence>VVHRADAGVIGDPVFEPTVEVDIDCASDSALIEFDNSASTVHARFYVLVYHGAAQPENLVESQSDSEIVGPGDVAVYGRQVPPPRGETLTLVVTAAPQKDDLDLGFEPVVVWNQAGVDCPNGFVVLVEIQADCDVGGVRITLDNSDSEVAALFTASLTVDEETSAIEIHQVDAGVIKEMILSLPEDASWSIEWTAEDTEDPDQSFDGFTDPQDFDCEPLPFEPVLTVSHVCSPLGDSATFSVDNSDSGVDAVVELYDGSDLIWGPETVEAGTVMEETTIPATGVESVTIVITADAEAASYSPTRVKEILECPEVNVTAFDCAAYPALIQVMGKTNSGMEIKQLDIASGEYTEIYSIPFDRTPPFTGMNAVGINPVDSIAYGLMRLPDSRAYLVRFDAQNVAFLAQVPELSAAGGVDDDGTFVWEKRTNLYAIYGIHDMEGFADPDDALDQSNIKPVVSGMTNVSDIATVRVDIGDGEGSYAMGITPGRQLRIYRYDDPADVWSVALTDSDGSPSGIPGTDFGAAWSHDDRIYFAANSGAGVYEVLIDTIDLEADTAVVRRVASSAASAWNDGMSCVGIPTCLPDSLGSVYGYVWVDWETSGDRTAIEDGIEEHVAGAKVTLVNTTTYHDSDGNPCYGPGEFQMATTTGAGLNSGSDSGDFGWYLADIPVFDSFGNEMRYEVHFDYVDAVFPDGFTPTGYTNQLRDDVTENETDSDVRPVKQSNGPETQAISGDFTLTADQVVHRPDAGVVGELIFDPEAKVEVDCATERALVELDNSASTADAAYSVDVYHGDVTDENRISEQSGIQVVSAGDIAYYATAIPPPVGQVLTVVVTATASQDGSDLGYEPKIAWDQSGVDCPAGFAVQVQVETDCNAGGTQITLGTPGSDLGARFTLTLVVDGVGNVFEYDLDADDNHSVTLPIDEDAEWHLEWAATDDSDLDKTFSGISTQRVFDCEPPAFDPLILTGHACTASGGVVTVLVDNRASDLDATVEIRLGSELVWGPAVVNAGAISNIISVPAVDLDTLRIWASPVGSDTATSVMAEETVNCPTFDPDAVVTVDCGVDRALLVLDNSASTVDAWFTVDVHRGGVDWASRIEDESGAQLVPAGTTDTYSQGLPLVSGEMLSVEIRADAYREGVSLGFDPVVVWNQSVTDCPNGFAVQIYVVADCPADGAKAVFSTVGSEVTVIATANTVVDGNVVGVNTYELSAGDIVDVLLPVPDGSDWSLQWSVADAANPNRVFQGATTTQTLNCEPDEPPPTDPDNPFDPDAVVTVDCGVDRALLVLDNSASTVDAWFTVDVHRGGVDWASRIEDESGAQLVPAGTTDTYSQGLPLVSGEMLSVEIRADAYREGVSLGFDPVVVWNQSVTDCPNGFAVQIYVVADCPADGAKAVFSTVGSEVTVIATANTVVDGNVVGVNTYELSAGDIVDVLLPVPDGSDWSLQWSVADAANPNRVFQGATTTQTLNCEPDEPPPTVTTTTVTPTTTTTVEEASTRLPLIGPDDPCDQCCCDQDEPCDQCCWPLWWFLLVVLAVLLGLLALIGFLAFAVISLNRHGGGCRGPDDRGRNGGSSERDRDEGVPGAPLDLEFERKENSIKFKWNRGETGNRPTGYLIEGRIGNDWVDILNMIGGETRVAIRASEAEGVNAWRVSGANENGRGRASEEVLVERSITSIAAFG</sequence>
<keyword evidence="2" id="KW-0472">Membrane</keyword>
<keyword evidence="2" id="KW-0812">Transmembrane</keyword>
<dbReference type="Gene3D" id="2.60.40.10">
    <property type="entry name" value="Immunoglobulins"/>
    <property type="match status" value="2"/>
</dbReference>
<feature type="transmembrane region" description="Helical" evidence="2">
    <location>
        <begin position="1524"/>
        <end position="1550"/>
    </location>
</feature>
<dbReference type="InterPro" id="IPR036116">
    <property type="entry name" value="FN3_sf"/>
</dbReference>
<proteinExistence type="predicted"/>
<keyword evidence="2" id="KW-1133">Transmembrane helix</keyword>
<feature type="region of interest" description="Disordered" evidence="1">
    <location>
        <begin position="708"/>
        <end position="730"/>
    </location>
</feature>
<feature type="region of interest" description="Disordered" evidence="1">
    <location>
        <begin position="1559"/>
        <end position="1584"/>
    </location>
</feature>
<evidence type="ECO:0000313" key="3">
    <source>
        <dbReference type="EMBL" id="SVA33671.1"/>
    </source>
</evidence>
<feature type="compositionally biased region" description="Basic and acidic residues" evidence="1">
    <location>
        <begin position="1561"/>
        <end position="1579"/>
    </location>
</feature>
<protein>
    <recommendedName>
        <fullName evidence="4">Fibronectin type-III domain-containing protein</fullName>
    </recommendedName>
</protein>
<reference evidence="3" key="1">
    <citation type="submission" date="2018-05" db="EMBL/GenBank/DDBJ databases">
        <authorList>
            <person name="Lanie J.A."/>
            <person name="Ng W.-L."/>
            <person name="Kazmierczak K.M."/>
            <person name="Andrzejewski T.M."/>
            <person name="Davidsen T.M."/>
            <person name="Wayne K.J."/>
            <person name="Tettelin H."/>
            <person name="Glass J.I."/>
            <person name="Rusch D."/>
            <person name="Podicherti R."/>
            <person name="Tsui H.-C.T."/>
            <person name="Winkler M.E."/>
        </authorList>
    </citation>
    <scope>NUCLEOTIDE SEQUENCE</scope>
</reference>
<gene>
    <name evidence="3" type="ORF">METZ01_LOCUS86525</name>
</gene>
<evidence type="ECO:0000256" key="1">
    <source>
        <dbReference type="SAM" id="MobiDB-lite"/>
    </source>
</evidence>
<organism evidence="3">
    <name type="scientific">marine metagenome</name>
    <dbReference type="NCBI Taxonomy" id="408172"/>
    <lineage>
        <taxon>unclassified sequences</taxon>
        <taxon>metagenomes</taxon>
        <taxon>ecological metagenomes</taxon>
    </lineage>
</organism>